<organism evidence="7 8">
    <name type="scientific">Microbaculum marinisediminis</name>
    <dbReference type="NCBI Taxonomy" id="2931392"/>
    <lineage>
        <taxon>Bacteria</taxon>
        <taxon>Pseudomonadati</taxon>
        <taxon>Pseudomonadota</taxon>
        <taxon>Alphaproteobacteria</taxon>
        <taxon>Hyphomicrobiales</taxon>
        <taxon>Tepidamorphaceae</taxon>
        <taxon>Microbaculum</taxon>
    </lineage>
</organism>
<evidence type="ECO:0000256" key="3">
    <source>
        <dbReference type="ARBA" id="ARBA00022723"/>
    </source>
</evidence>
<evidence type="ECO:0000256" key="4">
    <source>
        <dbReference type="ARBA" id="ARBA00022833"/>
    </source>
</evidence>
<reference evidence="7 8" key="1">
    <citation type="submission" date="2022-04" db="EMBL/GenBank/DDBJ databases">
        <authorList>
            <person name="Ye Y.-Q."/>
            <person name="Du Z.-J."/>
        </authorList>
    </citation>
    <scope>NUCLEOTIDE SEQUENCE [LARGE SCALE GENOMIC DNA]</scope>
    <source>
        <strain evidence="7 8">A6E488</strain>
    </source>
</reference>
<dbReference type="EMBL" id="JALIDZ010000002">
    <property type="protein sequence ID" value="MCT8971030.1"/>
    <property type="molecule type" value="Genomic_DNA"/>
</dbReference>
<comment type="similarity">
    <text evidence="2">Belongs to the DODA-type extradiol aromatic ring-opening dioxygenase family.</text>
</comment>
<keyword evidence="8" id="KW-1185">Reference proteome</keyword>
<proteinExistence type="inferred from homology"/>
<evidence type="ECO:0000313" key="7">
    <source>
        <dbReference type="EMBL" id="MCT8971030.1"/>
    </source>
</evidence>
<dbReference type="AlphaFoldDB" id="A0AAW5QXL2"/>
<dbReference type="GO" id="GO:0016702">
    <property type="term" value="F:oxidoreductase activity, acting on single donors with incorporation of molecular oxygen, incorporation of two atoms of oxygen"/>
    <property type="evidence" value="ECO:0007669"/>
    <property type="project" value="UniProtKB-ARBA"/>
</dbReference>
<dbReference type="PANTHER" id="PTHR30096">
    <property type="entry name" value="4,5-DOPA DIOXYGENASE EXTRADIOL-LIKE PROTEIN"/>
    <property type="match status" value="1"/>
</dbReference>
<dbReference type="SUPFAM" id="SSF53213">
    <property type="entry name" value="LigB-like"/>
    <property type="match status" value="1"/>
</dbReference>
<keyword evidence="3" id="KW-0479">Metal-binding</keyword>
<dbReference type="PIRSF" id="PIRSF006157">
    <property type="entry name" value="Doxgns_DODA"/>
    <property type="match status" value="1"/>
</dbReference>
<dbReference type="Pfam" id="PF02900">
    <property type="entry name" value="LigB"/>
    <property type="match status" value="1"/>
</dbReference>
<dbReference type="PANTHER" id="PTHR30096:SF0">
    <property type="entry name" value="4,5-DOPA DIOXYGENASE EXTRADIOL-LIKE PROTEIN"/>
    <property type="match status" value="1"/>
</dbReference>
<dbReference type="CDD" id="cd07363">
    <property type="entry name" value="45_DOPA_Dioxygenase"/>
    <property type="match status" value="1"/>
</dbReference>
<gene>
    <name evidence="7" type="ORF">MUB46_04075</name>
</gene>
<evidence type="ECO:0000256" key="1">
    <source>
        <dbReference type="ARBA" id="ARBA00001947"/>
    </source>
</evidence>
<evidence type="ECO:0000256" key="5">
    <source>
        <dbReference type="ARBA" id="ARBA00023002"/>
    </source>
</evidence>
<dbReference type="RefSeq" id="WP_261614605.1">
    <property type="nucleotide sequence ID" value="NZ_JALIDZ010000002.1"/>
</dbReference>
<sequence length="264" mass="28646">MAAMPSLFVSHGAPNLILYDTPARQFLADYAESIERPTAILSVSAHFETDRPAVVADPAPDMIYDFGGFEDELYTLTYPAPGDPALAERVAALLSDADLAPAIVRKRGYDHGTWVPLMLLYPGADIPVAQLSVQPGASAAHHYRLGEALAPLRDEGVLIVGSGSFTHNLHEAFQNLRRGAVDAERPDWVSAFVDWMVPRIEAGAVDDLVAYRTKAPFAVENHPTDEHLMPLYVALGAAGARPKGHRIHESHQFGALELDAFAFD</sequence>
<evidence type="ECO:0000256" key="2">
    <source>
        <dbReference type="ARBA" id="ARBA00007581"/>
    </source>
</evidence>
<accession>A0AAW5QXL2</accession>
<keyword evidence="5" id="KW-0560">Oxidoreductase</keyword>
<evidence type="ECO:0000313" key="8">
    <source>
        <dbReference type="Proteomes" id="UP001320898"/>
    </source>
</evidence>
<feature type="domain" description="Extradiol ring-cleavage dioxygenase class III enzyme subunit B" evidence="6">
    <location>
        <begin position="32"/>
        <end position="251"/>
    </location>
</feature>
<comment type="cofactor">
    <cofactor evidence="1">
        <name>Zn(2+)</name>
        <dbReference type="ChEBI" id="CHEBI:29105"/>
    </cofactor>
</comment>
<dbReference type="GO" id="GO:0008198">
    <property type="term" value="F:ferrous iron binding"/>
    <property type="evidence" value="ECO:0007669"/>
    <property type="project" value="InterPro"/>
</dbReference>
<keyword evidence="7" id="KW-0223">Dioxygenase</keyword>
<evidence type="ECO:0000259" key="6">
    <source>
        <dbReference type="Pfam" id="PF02900"/>
    </source>
</evidence>
<dbReference type="Proteomes" id="UP001320898">
    <property type="component" value="Unassembled WGS sequence"/>
</dbReference>
<dbReference type="InterPro" id="IPR014436">
    <property type="entry name" value="Extradiol_dOase_DODA"/>
</dbReference>
<dbReference type="InterPro" id="IPR004183">
    <property type="entry name" value="Xdiol_dOase_suB"/>
</dbReference>
<dbReference type="GO" id="GO:0008270">
    <property type="term" value="F:zinc ion binding"/>
    <property type="evidence" value="ECO:0007669"/>
    <property type="project" value="InterPro"/>
</dbReference>
<name>A0AAW5QXL2_9HYPH</name>
<dbReference type="Gene3D" id="3.40.830.10">
    <property type="entry name" value="LigB-like"/>
    <property type="match status" value="1"/>
</dbReference>
<protein>
    <submittedName>
        <fullName evidence="7">Dioxygenase</fullName>
    </submittedName>
</protein>
<comment type="caution">
    <text evidence="7">The sequence shown here is derived from an EMBL/GenBank/DDBJ whole genome shotgun (WGS) entry which is preliminary data.</text>
</comment>
<keyword evidence="4" id="KW-0862">Zinc</keyword>